<evidence type="ECO:0000313" key="2">
    <source>
        <dbReference type="EMBL" id="GAQ61830.1"/>
    </source>
</evidence>
<dbReference type="Proteomes" id="UP000067448">
    <property type="component" value="Unassembled WGS sequence"/>
</dbReference>
<reference evidence="3" key="3">
    <citation type="submission" date="2016-02" db="EMBL/GenBank/DDBJ databases">
        <title>Draft genome of pathogenic Streptomyces sp. in Japan.</title>
        <authorList>
            <person name="Tomihama T."/>
            <person name="Ikenaga M."/>
            <person name="Sakai M."/>
            <person name="Okubo T."/>
            <person name="Ikeda S."/>
        </authorList>
    </citation>
    <scope>NUCLEOTIDE SEQUENCE [LARGE SCALE GENOMIC DNA]</scope>
    <source>
        <strain evidence="3">S58</strain>
    </source>
</reference>
<dbReference type="InterPro" id="IPR025649">
    <property type="entry name" value="DUF4360"/>
</dbReference>
<dbReference type="PANTHER" id="PTHR38847">
    <property type="match status" value="1"/>
</dbReference>
<organism evidence="2 3">
    <name type="scientific">Streptomyces scabiei</name>
    <dbReference type="NCBI Taxonomy" id="1930"/>
    <lineage>
        <taxon>Bacteria</taxon>
        <taxon>Bacillati</taxon>
        <taxon>Actinomycetota</taxon>
        <taxon>Actinomycetes</taxon>
        <taxon>Kitasatosporales</taxon>
        <taxon>Streptomycetaceae</taxon>
        <taxon>Streptomyces</taxon>
    </lineage>
</organism>
<protein>
    <recommendedName>
        <fullName evidence="4">Secreted protein</fullName>
    </recommendedName>
</protein>
<dbReference type="PANTHER" id="PTHR38847:SF1">
    <property type="entry name" value="PSEUDOURIDINE SYNTHASE RSUA_RLUA-LIKE DOMAIN-CONTAINING PROTEIN"/>
    <property type="match status" value="1"/>
</dbReference>
<dbReference type="EMBL" id="BCMM01000008">
    <property type="protein sequence ID" value="GAQ61830.1"/>
    <property type="molecule type" value="Genomic_DNA"/>
</dbReference>
<reference evidence="3" key="1">
    <citation type="submission" date="2015-11" db="EMBL/GenBank/DDBJ databases">
        <authorList>
            <consortium name="Cross-ministerial Strategic Innovation Promotion Program (SIP) consortium"/>
            <person name="Tomihama T."/>
            <person name="Ikenaga M."/>
            <person name="Sakai M."/>
            <person name="Okubo T."/>
            <person name="Ikeda S."/>
        </authorList>
    </citation>
    <scope>NUCLEOTIDE SEQUENCE [LARGE SCALE GENOMIC DNA]</scope>
    <source>
        <strain evidence="3">S58</strain>
    </source>
</reference>
<evidence type="ECO:0000256" key="1">
    <source>
        <dbReference type="SAM" id="SignalP"/>
    </source>
</evidence>
<evidence type="ECO:0008006" key="4">
    <source>
        <dbReference type="Google" id="ProtNLM"/>
    </source>
</evidence>
<accession>A0A100JLP8</accession>
<gene>
    <name evidence="2" type="ORF">SsS58_02184</name>
</gene>
<dbReference type="Pfam" id="PF14273">
    <property type="entry name" value="DUF4360"/>
    <property type="match status" value="1"/>
</dbReference>
<keyword evidence="1" id="KW-0732">Signal</keyword>
<name>A0A100JLP8_STRSC</name>
<sequence>MSRLLTTGGALAALCLGLLSVPSGSAAADAPAEGAQVVIKTINGSGCPAGTAGATVSPDNSTLTVTYDAFTAQAGGSAAPADARKNCQLVLDVKAPASSTYALFGLDHRGNASLPAGATATIKSAYYFQGTTDDVFQSHPLTGPYQDDWAVSDSVPDDRLVWAPCGSQRYLNVNTSLQVSAGSGNRASVVTMGSTDVPGASYRLVWKRC</sequence>
<proteinExistence type="predicted"/>
<dbReference type="AlphaFoldDB" id="A0A100JLP8"/>
<feature type="signal peptide" evidence="1">
    <location>
        <begin position="1"/>
        <end position="27"/>
    </location>
</feature>
<dbReference type="RefSeq" id="WP_059079697.1">
    <property type="nucleotide sequence ID" value="NZ_BCMM01000008.1"/>
</dbReference>
<reference evidence="2 3" key="2">
    <citation type="journal article" date="2016" name="Genome Announc.">
        <title>Draft Genome Sequences of Streptomyces scabiei S58, Streptomyces turgidiscabies T45, and Streptomyces acidiscabies a10, the Pathogens of Potato Common Scab, Isolated in Japan.</title>
        <authorList>
            <person name="Tomihama T."/>
            <person name="Nishi Y."/>
            <person name="Sakai M."/>
            <person name="Ikenaga M."/>
            <person name="Okubo T."/>
            <person name="Ikeda S."/>
        </authorList>
    </citation>
    <scope>NUCLEOTIDE SEQUENCE [LARGE SCALE GENOMIC DNA]</scope>
    <source>
        <strain evidence="2 3">S58</strain>
    </source>
</reference>
<comment type="caution">
    <text evidence="2">The sequence shown here is derived from an EMBL/GenBank/DDBJ whole genome shotgun (WGS) entry which is preliminary data.</text>
</comment>
<dbReference type="OrthoDB" id="4292795at2"/>
<evidence type="ECO:0000313" key="3">
    <source>
        <dbReference type="Proteomes" id="UP000067448"/>
    </source>
</evidence>
<feature type="chain" id="PRO_5007088542" description="Secreted protein" evidence="1">
    <location>
        <begin position="28"/>
        <end position="209"/>
    </location>
</feature>